<dbReference type="GO" id="GO:0000719">
    <property type="term" value="P:photoreactive repair"/>
    <property type="evidence" value="ECO:0007669"/>
    <property type="project" value="UniProtKB-ARBA"/>
</dbReference>
<dbReference type="Gene3D" id="3.40.50.620">
    <property type="entry name" value="HUPs"/>
    <property type="match status" value="1"/>
</dbReference>
<feature type="binding site" evidence="12">
    <location>
        <position position="269"/>
    </location>
    <ligand>
        <name>FAD</name>
        <dbReference type="ChEBI" id="CHEBI:57692"/>
    </ligand>
</feature>
<dbReference type="AlphaFoldDB" id="A0A0W0U386"/>
<keyword evidence="18" id="KW-1185">Reference proteome</keyword>
<evidence type="ECO:0000313" key="17">
    <source>
        <dbReference type="EMBL" id="SPX59890.1"/>
    </source>
</evidence>
<feature type="domain" description="Photolyase/cryptochrome alpha/beta" evidence="15">
    <location>
        <begin position="2"/>
        <end position="127"/>
    </location>
</feature>
<feature type="site" description="Electron transfer via tryptophanyl radical" evidence="13">
    <location>
        <position position="303"/>
    </location>
</feature>
<proteinExistence type="inferred from homology"/>
<keyword evidence="5 12" id="KW-0285">Flavoprotein</keyword>
<dbReference type="STRING" id="453.Lfee_0872"/>
<dbReference type="EMBL" id="UASS01000004">
    <property type="protein sequence ID" value="SPX59890.1"/>
    <property type="molecule type" value="Genomic_DNA"/>
</dbReference>
<dbReference type="EC" id="4.1.99.3" evidence="3"/>
<dbReference type="GO" id="GO:0003904">
    <property type="term" value="F:deoxyribodipyrimidine photo-lyase activity"/>
    <property type="evidence" value="ECO:0007669"/>
    <property type="project" value="UniProtKB-EC"/>
</dbReference>
<dbReference type="GO" id="GO:0071949">
    <property type="term" value="F:FAD binding"/>
    <property type="evidence" value="ECO:0007669"/>
    <property type="project" value="TreeGrafter"/>
</dbReference>
<organism evidence="16 18">
    <name type="scientific">Legionella feeleii</name>
    <dbReference type="NCBI Taxonomy" id="453"/>
    <lineage>
        <taxon>Bacteria</taxon>
        <taxon>Pseudomonadati</taxon>
        <taxon>Pseudomonadota</taxon>
        <taxon>Gammaproteobacteria</taxon>
        <taxon>Legionellales</taxon>
        <taxon>Legionellaceae</taxon>
        <taxon>Legionella</taxon>
    </lineage>
</organism>
<evidence type="ECO:0000259" key="15">
    <source>
        <dbReference type="PROSITE" id="PS51645"/>
    </source>
</evidence>
<dbReference type="Pfam" id="PF00875">
    <property type="entry name" value="DNA_photolyase"/>
    <property type="match status" value="1"/>
</dbReference>
<dbReference type="InterPro" id="IPR006050">
    <property type="entry name" value="DNA_photolyase_N"/>
</dbReference>
<keyword evidence="6 12" id="KW-0274">FAD</keyword>
<dbReference type="RefSeq" id="WP_058444263.1">
    <property type="nucleotide sequence ID" value="NZ_CAAAHT010000038.1"/>
</dbReference>
<dbReference type="OrthoDB" id="9772484at2"/>
<dbReference type="Pfam" id="PF03441">
    <property type="entry name" value="FAD_binding_7"/>
    <property type="match status" value="1"/>
</dbReference>
<dbReference type="InterPro" id="IPR005101">
    <property type="entry name" value="Cryptochr/Photolyase_FAD-bd"/>
</dbReference>
<dbReference type="PATRIC" id="fig|453.4.peg.942"/>
<evidence type="ECO:0000256" key="5">
    <source>
        <dbReference type="ARBA" id="ARBA00022630"/>
    </source>
</evidence>
<keyword evidence="7 14" id="KW-0157">Chromophore</keyword>
<feature type="binding site" evidence="12">
    <location>
        <position position="219"/>
    </location>
    <ligand>
        <name>FAD</name>
        <dbReference type="ChEBI" id="CHEBI:57692"/>
    </ligand>
</feature>
<comment type="similarity">
    <text evidence="14">Belongs to the DNA photolyase family.</text>
</comment>
<evidence type="ECO:0000256" key="14">
    <source>
        <dbReference type="RuleBase" id="RU004182"/>
    </source>
</evidence>
<feature type="binding site" evidence="12">
    <location>
        <begin position="369"/>
        <end position="371"/>
    </location>
    <ligand>
        <name>FAD</name>
        <dbReference type="ChEBI" id="CHEBI:57692"/>
    </ligand>
</feature>
<sequence>MSVAIIWFRQDLRCHDNPAFIAGCNNHPVVIPLYILDDQTLLGSAQKWWLHHSLLALEESLQKQGLPLLLRRGKAMDILSQLSQEFKVDTVYWNRCYEPSAIQRDSLIKKTLGGQGINVLSSNGSLLNEPWTIKNKSGGYFKVFTPFWRHCLTEMSIPEPMVKYGHPSAPPLYSEPLQDWNLLPEKPNWAAAFHTYWQPGEDGAQKRLDRFINNALNGYHTSRDIPELDSTSRLSPHLHFGEMSPWHLWRTLKQAQFAKDIDSASIERFLAELGWREFSYHLLYHFPELPHSNFKSEFNAFPWRQDDSGLRCWQQGMTGYPIIDAGMRELWQTGYMHNRVRMIVASFLTKDLMIDWQQGAAWFFDTLLDADLANNSASWQWVAGSGADAAPYFRIFNPILQSKKFDPQGNYIRQWVPELAKVPTEWIHQPWLAPQPVSGLIGKNYPKPIVDHDQAREQALSLYKMLPKKETQVGNGYK</sequence>
<dbReference type="InterPro" id="IPR018394">
    <property type="entry name" value="DNA_photolyase_1_CS_C"/>
</dbReference>
<evidence type="ECO:0000256" key="9">
    <source>
        <dbReference type="ARBA" id="ARBA00033999"/>
    </source>
</evidence>
<evidence type="ECO:0000256" key="7">
    <source>
        <dbReference type="ARBA" id="ARBA00022991"/>
    </source>
</evidence>
<evidence type="ECO:0000256" key="8">
    <source>
        <dbReference type="ARBA" id="ARBA00031671"/>
    </source>
</evidence>
<dbReference type="InterPro" id="IPR036155">
    <property type="entry name" value="Crypto/Photolyase_N_sf"/>
</dbReference>
<dbReference type="PANTHER" id="PTHR11455">
    <property type="entry name" value="CRYPTOCHROME"/>
    <property type="match status" value="1"/>
</dbReference>
<accession>A0A0W0U386</accession>
<evidence type="ECO:0000256" key="12">
    <source>
        <dbReference type="PIRSR" id="PIRSR602081-1"/>
    </source>
</evidence>
<evidence type="ECO:0000313" key="19">
    <source>
        <dbReference type="Proteomes" id="UP000251942"/>
    </source>
</evidence>
<dbReference type="GO" id="GO:0003677">
    <property type="term" value="F:DNA binding"/>
    <property type="evidence" value="ECO:0007669"/>
    <property type="project" value="TreeGrafter"/>
</dbReference>
<evidence type="ECO:0000256" key="13">
    <source>
        <dbReference type="PIRSR" id="PIRSR602081-2"/>
    </source>
</evidence>
<evidence type="ECO:0000256" key="1">
    <source>
        <dbReference type="ARBA" id="ARBA00001932"/>
    </source>
</evidence>
<dbReference type="InterPro" id="IPR002081">
    <property type="entry name" value="Cryptochrome/DNA_photolyase_1"/>
</dbReference>
<dbReference type="InterPro" id="IPR036134">
    <property type="entry name" value="Crypto/Photolyase_FAD-like_sf"/>
</dbReference>
<comment type="catalytic activity">
    <reaction evidence="9">
        <text>cyclobutadipyrimidine (in DNA) = 2 pyrimidine residues (in DNA).</text>
        <dbReference type="EC" id="4.1.99.3"/>
    </reaction>
</comment>
<dbReference type="PRINTS" id="PR00147">
    <property type="entry name" value="DNAPHOTLYASE"/>
</dbReference>
<keyword evidence="16" id="KW-0456">Lyase</keyword>
<feature type="site" description="Electron transfer via tryptophanyl radical" evidence="13">
    <location>
        <position position="379"/>
    </location>
</feature>
<reference evidence="16 18" key="1">
    <citation type="submission" date="2015-11" db="EMBL/GenBank/DDBJ databases">
        <title>Genomic analysis of 38 Legionella species identifies large and diverse effector repertoires.</title>
        <authorList>
            <person name="Burstein D."/>
            <person name="Amaro F."/>
            <person name="Zusman T."/>
            <person name="Lifshitz Z."/>
            <person name="Cohen O."/>
            <person name="Gilbert J.A."/>
            <person name="Pupko T."/>
            <person name="Shuman H.A."/>
            <person name="Segal G."/>
        </authorList>
    </citation>
    <scope>NUCLEOTIDE SEQUENCE [LARGE SCALE GENOMIC DNA]</scope>
    <source>
        <strain evidence="16 18">WO-44C</strain>
    </source>
</reference>
<dbReference type="SUPFAM" id="SSF52425">
    <property type="entry name" value="Cryptochrome/photolyase, N-terminal domain"/>
    <property type="match status" value="1"/>
</dbReference>
<feature type="site" description="Electron transfer via tryptophanyl radical" evidence="13">
    <location>
        <position position="356"/>
    </location>
</feature>
<evidence type="ECO:0000256" key="4">
    <source>
        <dbReference type="ARBA" id="ARBA00014046"/>
    </source>
</evidence>
<evidence type="ECO:0000313" key="16">
    <source>
        <dbReference type="EMBL" id="KTD02027.1"/>
    </source>
</evidence>
<dbReference type="Proteomes" id="UP000251942">
    <property type="component" value="Unassembled WGS sequence"/>
</dbReference>
<evidence type="ECO:0000256" key="6">
    <source>
        <dbReference type="ARBA" id="ARBA00022827"/>
    </source>
</evidence>
<dbReference type="Proteomes" id="UP000054698">
    <property type="component" value="Unassembled WGS sequence"/>
</dbReference>
<dbReference type="GO" id="GO:0009416">
    <property type="term" value="P:response to light stimulus"/>
    <property type="evidence" value="ECO:0007669"/>
    <property type="project" value="TreeGrafter"/>
</dbReference>
<dbReference type="SUPFAM" id="SSF48173">
    <property type="entry name" value="Cryptochrome/photolyase FAD-binding domain"/>
    <property type="match status" value="1"/>
</dbReference>
<gene>
    <name evidence="17" type="primary">phrA</name>
    <name evidence="16" type="ORF">Lfee_0872</name>
    <name evidence="17" type="ORF">NCTC12022_00601</name>
</gene>
<dbReference type="EMBL" id="LNYB01000026">
    <property type="protein sequence ID" value="KTD02027.1"/>
    <property type="molecule type" value="Genomic_DNA"/>
</dbReference>
<dbReference type="FunFam" id="1.10.579.10:FF:000003">
    <property type="entry name" value="Deoxyribodipyrimidine photo-lyase"/>
    <property type="match status" value="1"/>
</dbReference>
<dbReference type="PROSITE" id="PS00691">
    <property type="entry name" value="DNA_PHOTOLYASES_1_2"/>
    <property type="match status" value="1"/>
</dbReference>
<dbReference type="Gene3D" id="1.25.40.80">
    <property type="match status" value="1"/>
</dbReference>
<comment type="similarity">
    <text evidence="2">Belongs to the DNA photolyase class-1 family.</text>
</comment>
<dbReference type="PROSITE" id="PS00394">
    <property type="entry name" value="DNA_PHOTOLYASES_1_1"/>
    <property type="match status" value="1"/>
</dbReference>
<dbReference type="Gene3D" id="1.10.579.10">
    <property type="entry name" value="DNA Cyclobutane Dipyrimidine Photolyase, subunit A, domain 3"/>
    <property type="match status" value="1"/>
</dbReference>
<dbReference type="PROSITE" id="PS51645">
    <property type="entry name" value="PHR_CRY_ALPHA_BETA"/>
    <property type="match status" value="1"/>
</dbReference>
<evidence type="ECO:0000313" key="18">
    <source>
        <dbReference type="Proteomes" id="UP000054698"/>
    </source>
</evidence>
<comment type="function">
    <text evidence="10">Involved in repair of UV radiation-induced DNA damage. Catalyzes the light-dependent monomerization (300-600 nm) of cyclobutyl pyrimidine dimers (in cis-syn configuration), which are formed between adjacent bases on the same DNA strand upon exposure to ultraviolet radiation.</text>
</comment>
<comment type="cofactor">
    <cofactor evidence="1">
        <name>(6R)-5,10-methylene-5,6,7,8-tetrahydrofolate</name>
        <dbReference type="ChEBI" id="CHEBI:15636"/>
    </cofactor>
</comment>
<evidence type="ECO:0000256" key="3">
    <source>
        <dbReference type="ARBA" id="ARBA00013149"/>
    </source>
</evidence>
<comment type="cofactor">
    <cofactor evidence="12">
        <name>FAD</name>
        <dbReference type="ChEBI" id="CHEBI:57692"/>
    </cofactor>
    <text evidence="12">Binds 1 FAD per subunit.</text>
</comment>
<evidence type="ECO:0000256" key="2">
    <source>
        <dbReference type="ARBA" id="ARBA00005862"/>
    </source>
</evidence>
<dbReference type="PANTHER" id="PTHR11455:SF9">
    <property type="entry name" value="CRYPTOCHROME CIRCADIAN CLOCK 5 ISOFORM X1"/>
    <property type="match status" value="1"/>
</dbReference>
<dbReference type="InterPro" id="IPR014729">
    <property type="entry name" value="Rossmann-like_a/b/a_fold"/>
</dbReference>
<name>A0A0W0U386_9GAMM</name>
<evidence type="ECO:0000256" key="10">
    <source>
        <dbReference type="ARBA" id="ARBA00059220"/>
    </source>
</evidence>
<feature type="binding site" evidence="12">
    <location>
        <begin position="231"/>
        <end position="235"/>
    </location>
    <ligand>
        <name>FAD</name>
        <dbReference type="ChEBI" id="CHEBI:57692"/>
    </ligand>
</feature>
<reference evidence="17 19" key="2">
    <citation type="submission" date="2018-06" db="EMBL/GenBank/DDBJ databases">
        <authorList>
            <consortium name="Pathogen Informatics"/>
            <person name="Doyle S."/>
        </authorList>
    </citation>
    <scope>NUCLEOTIDE SEQUENCE [LARGE SCALE GENOMIC DNA]</scope>
    <source>
        <strain evidence="17 19">NCTC12022</strain>
    </source>
</reference>
<protein>
    <recommendedName>
        <fullName evidence="4">Deoxyribodipyrimidine photo-lyase</fullName>
        <ecNumber evidence="3">4.1.99.3</ecNumber>
    </recommendedName>
    <alternativeName>
        <fullName evidence="8">DNA photolyase</fullName>
    </alternativeName>
    <alternativeName>
        <fullName evidence="11">Photoreactivating enzyme</fullName>
    </alternativeName>
</protein>
<evidence type="ECO:0000256" key="11">
    <source>
        <dbReference type="ARBA" id="ARBA00083107"/>
    </source>
</evidence>